<organism evidence="1 2">
    <name type="scientific">Hyaloscypha hepaticicola</name>
    <dbReference type="NCBI Taxonomy" id="2082293"/>
    <lineage>
        <taxon>Eukaryota</taxon>
        <taxon>Fungi</taxon>
        <taxon>Dikarya</taxon>
        <taxon>Ascomycota</taxon>
        <taxon>Pezizomycotina</taxon>
        <taxon>Leotiomycetes</taxon>
        <taxon>Helotiales</taxon>
        <taxon>Hyaloscyphaceae</taxon>
        <taxon>Hyaloscypha</taxon>
    </lineage>
</organism>
<dbReference type="Proteomes" id="UP000235672">
    <property type="component" value="Unassembled WGS sequence"/>
</dbReference>
<proteinExistence type="predicted"/>
<evidence type="ECO:0000313" key="2">
    <source>
        <dbReference type="Proteomes" id="UP000235672"/>
    </source>
</evidence>
<dbReference type="AlphaFoldDB" id="A0A2J6Q6M4"/>
<sequence length="82" mass="9308">MCYLSVDTADLELTNASSRWLIGILRNCPHIRVRSTSEPSQTADFCSLSTARLFLFTAQSSTLRRAFPADRINLNAYFDYIL</sequence>
<dbReference type="EMBL" id="KZ613479">
    <property type="protein sequence ID" value="PMD21937.1"/>
    <property type="molecule type" value="Genomic_DNA"/>
</dbReference>
<gene>
    <name evidence="1" type="ORF">NA56DRAFT_106412</name>
</gene>
<reference evidence="1 2" key="1">
    <citation type="submission" date="2016-05" db="EMBL/GenBank/DDBJ databases">
        <title>A degradative enzymes factory behind the ericoid mycorrhizal symbiosis.</title>
        <authorList>
            <consortium name="DOE Joint Genome Institute"/>
            <person name="Martino E."/>
            <person name="Morin E."/>
            <person name="Grelet G."/>
            <person name="Kuo A."/>
            <person name="Kohler A."/>
            <person name="Daghino S."/>
            <person name="Barry K."/>
            <person name="Choi C."/>
            <person name="Cichocki N."/>
            <person name="Clum A."/>
            <person name="Copeland A."/>
            <person name="Hainaut M."/>
            <person name="Haridas S."/>
            <person name="Labutti K."/>
            <person name="Lindquist E."/>
            <person name="Lipzen A."/>
            <person name="Khouja H.-R."/>
            <person name="Murat C."/>
            <person name="Ohm R."/>
            <person name="Olson A."/>
            <person name="Spatafora J."/>
            <person name="Veneault-Fourrey C."/>
            <person name="Henrissat B."/>
            <person name="Grigoriev I."/>
            <person name="Martin F."/>
            <person name="Perotto S."/>
        </authorList>
    </citation>
    <scope>NUCLEOTIDE SEQUENCE [LARGE SCALE GENOMIC DNA]</scope>
    <source>
        <strain evidence="1 2">UAMH 7357</strain>
    </source>
</reference>
<evidence type="ECO:0000313" key="1">
    <source>
        <dbReference type="EMBL" id="PMD21937.1"/>
    </source>
</evidence>
<protein>
    <submittedName>
        <fullName evidence="1">Uncharacterized protein</fullName>
    </submittedName>
</protein>
<name>A0A2J6Q6M4_9HELO</name>
<keyword evidence="2" id="KW-1185">Reference proteome</keyword>
<accession>A0A2J6Q6M4</accession>